<proteinExistence type="predicted"/>
<protein>
    <submittedName>
        <fullName evidence="1">Uncharacterized protein</fullName>
    </submittedName>
</protein>
<gene>
    <name evidence="1" type="ORF">RQP53_20915</name>
</gene>
<comment type="caution">
    <text evidence="1">The sequence shown here is derived from an EMBL/GenBank/DDBJ whole genome shotgun (WGS) entry which is preliminary data.</text>
</comment>
<sequence length="104" mass="11321">MNIERNTMWPMLFVTLLTVGFFAGGVWLEFDSSDHGIRKIVKELSANQDLLNEAIKFQTQRAERIHAAAAAAIDLAKIGLGALVVLATQSIHGNRQDSGASRDA</sequence>
<evidence type="ECO:0000313" key="1">
    <source>
        <dbReference type="EMBL" id="MDT9001752.1"/>
    </source>
</evidence>
<reference evidence="1" key="1">
    <citation type="submission" date="2023-09" db="EMBL/GenBank/DDBJ databases">
        <title>Paucibacter sp. APW11 Genome sequencing and assembly.</title>
        <authorList>
            <person name="Kim I."/>
        </authorList>
    </citation>
    <scope>NUCLEOTIDE SEQUENCE</scope>
    <source>
        <strain evidence="1">APW11</strain>
    </source>
</reference>
<accession>A0ABU3PHB2</accession>
<dbReference type="Proteomes" id="UP001246372">
    <property type="component" value="Unassembled WGS sequence"/>
</dbReference>
<evidence type="ECO:0000313" key="2">
    <source>
        <dbReference type="Proteomes" id="UP001246372"/>
    </source>
</evidence>
<organism evidence="1 2">
    <name type="scientific">Roseateles aquae</name>
    <dbReference type="NCBI Taxonomy" id="3077235"/>
    <lineage>
        <taxon>Bacteria</taxon>
        <taxon>Pseudomonadati</taxon>
        <taxon>Pseudomonadota</taxon>
        <taxon>Betaproteobacteria</taxon>
        <taxon>Burkholderiales</taxon>
        <taxon>Sphaerotilaceae</taxon>
        <taxon>Roseateles</taxon>
    </lineage>
</organism>
<dbReference type="RefSeq" id="WP_315652631.1">
    <property type="nucleotide sequence ID" value="NZ_JAVXZY010000010.1"/>
</dbReference>
<dbReference type="EMBL" id="JAVXZY010000010">
    <property type="protein sequence ID" value="MDT9001752.1"/>
    <property type="molecule type" value="Genomic_DNA"/>
</dbReference>
<keyword evidence="2" id="KW-1185">Reference proteome</keyword>
<name>A0ABU3PHB2_9BURK</name>